<evidence type="ECO:0000256" key="3">
    <source>
        <dbReference type="ARBA" id="ARBA00022448"/>
    </source>
</evidence>
<evidence type="ECO:0000256" key="10">
    <source>
        <dbReference type="ARBA" id="ARBA00023201"/>
    </source>
</evidence>
<dbReference type="NCBIfam" id="TIGR00813">
    <property type="entry name" value="sss"/>
    <property type="match status" value="1"/>
</dbReference>
<accession>A0A7R8W5Q3</accession>
<dbReference type="PROSITE" id="PS50283">
    <property type="entry name" value="NA_SOLUT_SYMP_3"/>
    <property type="match status" value="1"/>
</dbReference>
<evidence type="ECO:0000256" key="11">
    <source>
        <dbReference type="RuleBase" id="RU362091"/>
    </source>
</evidence>
<keyword evidence="7" id="KW-0915">Sodium</keyword>
<organism evidence="12">
    <name type="scientific">Cyprideis torosa</name>
    <dbReference type="NCBI Taxonomy" id="163714"/>
    <lineage>
        <taxon>Eukaryota</taxon>
        <taxon>Metazoa</taxon>
        <taxon>Ecdysozoa</taxon>
        <taxon>Arthropoda</taxon>
        <taxon>Crustacea</taxon>
        <taxon>Oligostraca</taxon>
        <taxon>Ostracoda</taxon>
        <taxon>Podocopa</taxon>
        <taxon>Podocopida</taxon>
        <taxon>Cytherocopina</taxon>
        <taxon>Cytheroidea</taxon>
        <taxon>Cytherideidae</taxon>
        <taxon>Cyprideis</taxon>
    </lineage>
</organism>
<evidence type="ECO:0000256" key="1">
    <source>
        <dbReference type="ARBA" id="ARBA00004651"/>
    </source>
</evidence>
<proteinExistence type="inferred from homology"/>
<dbReference type="AlphaFoldDB" id="A0A7R8W5Q3"/>
<dbReference type="PANTHER" id="PTHR42985:SF40">
    <property type="entry name" value="LD47995P-RELATED"/>
    <property type="match status" value="1"/>
</dbReference>
<evidence type="ECO:0000256" key="9">
    <source>
        <dbReference type="ARBA" id="ARBA00023136"/>
    </source>
</evidence>
<evidence type="ECO:0000256" key="2">
    <source>
        <dbReference type="ARBA" id="ARBA00006434"/>
    </source>
</evidence>
<evidence type="ECO:0000313" key="12">
    <source>
        <dbReference type="EMBL" id="CAD7224208.1"/>
    </source>
</evidence>
<dbReference type="CDD" id="cd11492">
    <property type="entry name" value="SLC5sbd_NIS-SMVT"/>
    <property type="match status" value="1"/>
</dbReference>
<protein>
    <submittedName>
        <fullName evidence="12">Uncharacterized protein</fullName>
    </submittedName>
</protein>
<dbReference type="Pfam" id="PF00474">
    <property type="entry name" value="SSF"/>
    <property type="match status" value="1"/>
</dbReference>
<dbReference type="GO" id="GO:0006814">
    <property type="term" value="P:sodium ion transport"/>
    <property type="evidence" value="ECO:0007669"/>
    <property type="project" value="UniProtKB-KW"/>
</dbReference>
<reference evidence="12" key="1">
    <citation type="submission" date="2020-11" db="EMBL/GenBank/DDBJ databases">
        <authorList>
            <person name="Tran Van P."/>
        </authorList>
    </citation>
    <scope>NUCLEOTIDE SEQUENCE</scope>
</reference>
<keyword evidence="9" id="KW-0472">Membrane</keyword>
<dbReference type="InterPro" id="IPR001734">
    <property type="entry name" value="Na/solute_symporter"/>
</dbReference>
<evidence type="ECO:0000256" key="6">
    <source>
        <dbReference type="ARBA" id="ARBA00022989"/>
    </source>
</evidence>
<sequence length="607" mass="66456">MGWSTLKEFVPAVEKTALVWQDYVVIGAVLIFFLLIGLFYRFSGERQTSTTEYFLGSRSASFLPVAFSLMASFMSSITLLGVSSEIYRYGTQFVVINISYIIATPIAAFLFLPVFFRLGKVSVYEYLRLRFSPAVRIVASLSFLIQMIFYMAVVLYAPALALQAVTRLSLEVSILAVGLCCTFYSAIGGMKAVLLTDVFQSLLMFASVLCVGIYALVEANGSFAEIWNVAEEKGRIEFNNISPDPREKYTVWNLIIGSIFIYLSLYAVNQTQVQRLISTGSLRSAQVALFVQWPILTFLSICTCFAGLSMLYLYRDCDPVAENRIKEFDQLLPLFILDAFRSVPGLSGLFIVGIFSGTLSTLSSGVNSITAIVMEDYLRHCCSHFSDAFAAMISTALSFLCGALLIGLAYTVQFFPGGVLQAAFAIFGIVGGPLLGLFCLGMFFRFTNSAGALSGVLVSLAINLWIGIAGSPMSPPTLPLSTDGCPLNSSLSMMTQVTTTAVQYPPEINLESGQDVLEFVYSLSHMWFALLGFIVCMVVGLLVSCCTCKWCNSGLVDERLLSPIISKTTLSSYGMDEELNGYSSRNLRGGKKERGPLLLSSFRDTPE</sequence>
<dbReference type="PANTHER" id="PTHR42985">
    <property type="entry name" value="SODIUM-COUPLED MONOCARBOXYLATE TRANSPORTER"/>
    <property type="match status" value="1"/>
</dbReference>
<dbReference type="InterPro" id="IPR051163">
    <property type="entry name" value="Sodium:Solute_Symporter_SSF"/>
</dbReference>
<dbReference type="GO" id="GO:0005886">
    <property type="term" value="C:plasma membrane"/>
    <property type="evidence" value="ECO:0007669"/>
    <property type="project" value="UniProtKB-SubCell"/>
</dbReference>
<evidence type="ECO:0000256" key="5">
    <source>
        <dbReference type="ARBA" id="ARBA00022692"/>
    </source>
</evidence>
<evidence type="ECO:0000256" key="8">
    <source>
        <dbReference type="ARBA" id="ARBA00023065"/>
    </source>
</evidence>
<name>A0A7R8W5Q3_9CRUS</name>
<comment type="similarity">
    <text evidence="2 11">Belongs to the sodium:solute symporter (SSF) (TC 2.A.21) family.</text>
</comment>
<keyword evidence="3" id="KW-0813">Transport</keyword>
<dbReference type="InterPro" id="IPR038377">
    <property type="entry name" value="Na/Glc_symporter_sf"/>
</dbReference>
<dbReference type="Gene3D" id="1.20.1730.10">
    <property type="entry name" value="Sodium/glucose cotransporter"/>
    <property type="match status" value="1"/>
</dbReference>
<keyword evidence="8" id="KW-0406">Ion transport</keyword>
<comment type="subcellular location">
    <subcellularLocation>
        <location evidence="1">Cell membrane</location>
        <topology evidence="1">Multi-pass membrane protein</topology>
    </subcellularLocation>
</comment>
<keyword evidence="6" id="KW-1133">Transmembrane helix</keyword>
<keyword evidence="4" id="KW-1003">Cell membrane</keyword>
<keyword evidence="5" id="KW-0812">Transmembrane</keyword>
<evidence type="ECO:0000256" key="7">
    <source>
        <dbReference type="ARBA" id="ARBA00023053"/>
    </source>
</evidence>
<evidence type="ECO:0000256" key="4">
    <source>
        <dbReference type="ARBA" id="ARBA00022475"/>
    </source>
</evidence>
<dbReference type="GO" id="GO:0015293">
    <property type="term" value="F:symporter activity"/>
    <property type="evidence" value="ECO:0007669"/>
    <property type="project" value="TreeGrafter"/>
</dbReference>
<dbReference type="OrthoDB" id="6132759at2759"/>
<keyword evidence="10" id="KW-0739">Sodium transport</keyword>
<dbReference type="EMBL" id="OB660328">
    <property type="protein sequence ID" value="CAD7224208.1"/>
    <property type="molecule type" value="Genomic_DNA"/>
</dbReference>
<gene>
    <name evidence="12" type="ORF">CTOB1V02_LOCUS2178</name>
</gene>